<protein>
    <submittedName>
        <fullName evidence="1">Uncharacterized protein</fullName>
    </submittedName>
</protein>
<organism evidence="1 2">
    <name type="scientific">Alienimonas californiensis</name>
    <dbReference type="NCBI Taxonomy" id="2527989"/>
    <lineage>
        <taxon>Bacteria</taxon>
        <taxon>Pseudomonadati</taxon>
        <taxon>Planctomycetota</taxon>
        <taxon>Planctomycetia</taxon>
        <taxon>Planctomycetales</taxon>
        <taxon>Planctomycetaceae</taxon>
        <taxon>Alienimonas</taxon>
    </lineage>
</organism>
<dbReference type="AlphaFoldDB" id="A0A517P9K0"/>
<sequence length="103" mass="11999">MSLPSPLPEGWYASNERHAARLYNELQLELPPGHVLYGKPVEIVAHREGTDDVLCRHKQEPGRFTVIHLSWAMKEEVNPEHPWVEDDGDYESFLRYEASFLNR</sequence>
<name>A0A517P9K0_9PLAN</name>
<dbReference type="OrthoDB" id="1359551at2"/>
<accession>A0A517P9K0</accession>
<evidence type="ECO:0000313" key="1">
    <source>
        <dbReference type="EMBL" id="QDT16057.1"/>
    </source>
</evidence>
<dbReference type="KEGG" id="acaf:CA12_21550"/>
<keyword evidence="2" id="KW-1185">Reference proteome</keyword>
<reference evidence="1 2" key="1">
    <citation type="submission" date="2019-02" db="EMBL/GenBank/DDBJ databases">
        <title>Deep-cultivation of Planctomycetes and their phenomic and genomic characterization uncovers novel biology.</title>
        <authorList>
            <person name="Wiegand S."/>
            <person name="Jogler M."/>
            <person name="Boedeker C."/>
            <person name="Pinto D."/>
            <person name="Vollmers J."/>
            <person name="Rivas-Marin E."/>
            <person name="Kohn T."/>
            <person name="Peeters S.H."/>
            <person name="Heuer A."/>
            <person name="Rast P."/>
            <person name="Oberbeckmann S."/>
            <person name="Bunk B."/>
            <person name="Jeske O."/>
            <person name="Meyerdierks A."/>
            <person name="Storesund J.E."/>
            <person name="Kallscheuer N."/>
            <person name="Luecker S."/>
            <person name="Lage O.M."/>
            <person name="Pohl T."/>
            <person name="Merkel B.J."/>
            <person name="Hornburger P."/>
            <person name="Mueller R.-W."/>
            <person name="Bruemmer F."/>
            <person name="Labrenz M."/>
            <person name="Spormann A.M."/>
            <person name="Op den Camp H."/>
            <person name="Overmann J."/>
            <person name="Amann R."/>
            <person name="Jetten M.S.M."/>
            <person name="Mascher T."/>
            <person name="Medema M.H."/>
            <person name="Devos D.P."/>
            <person name="Kaster A.-K."/>
            <person name="Ovreas L."/>
            <person name="Rohde M."/>
            <person name="Galperin M.Y."/>
            <person name="Jogler C."/>
        </authorList>
    </citation>
    <scope>NUCLEOTIDE SEQUENCE [LARGE SCALE GENOMIC DNA]</scope>
    <source>
        <strain evidence="1 2">CA12</strain>
    </source>
</reference>
<dbReference type="RefSeq" id="WP_145358934.1">
    <property type="nucleotide sequence ID" value="NZ_CP036265.1"/>
</dbReference>
<dbReference type="EMBL" id="CP036265">
    <property type="protein sequence ID" value="QDT16057.1"/>
    <property type="molecule type" value="Genomic_DNA"/>
</dbReference>
<evidence type="ECO:0000313" key="2">
    <source>
        <dbReference type="Proteomes" id="UP000318741"/>
    </source>
</evidence>
<gene>
    <name evidence="1" type="ORF">CA12_21550</name>
</gene>
<proteinExistence type="predicted"/>
<dbReference type="Proteomes" id="UP000318741">
    <property type="component" value="Chromosome"/>
</dbReference>